<dbReference type="Gene3D" id="3.30.420.10">
    <property type="entry name" value="Ribonuclease H-like superfamily/Ribonuclease H"/>
    <property type="match status" value="1"/>
</dbReference>
<evidence type="ECO:0000259" key="2">
    <source>
        <dbReference type="PROSITE" id="PS50994"/>
    </source>
</evidence>
<dbReference type="InterPro" id="IPR050900">
    <property type="entry name" value="Transposase_IS3/IS150/IS904"/>
</dbReference>
<comment type="similarity">
    <text evidence="1">Belongs to the transposase 8 family.</text>
</comment>
<dbReference type="InterPro" id="IPR002514">
    <property type="entry name" value="Transposase_8"/>
</dbReference>
<dbReference type="PROSITE" id="PS50994">
    <property type="entry name" value="INTEGRASE"/>
    <property type="match status" value="1"/>
</dbReference>
<gene>
    <name evidence="3" type="ORF">J5X90_12235</name>
    <name evidence="4" type="ORF">J5X90_22845</name>
</gene>
<dbReference type="Pfam" id="PF01527">
    <property type="entry name" value="HTH_Tnp_1"/>
    <property type="match status" value="1"/>
</dbReference>
<evidence type="ECO:0000313" key="5">
    <source>
        <dbReference type="Proteomes" id="UP000665025"/>
    </source>
</evidence>
<dbReference type="PANTHER" id="PTHR46889:SF4">
    <property type="entry name" value="TRANSPOSASE INSO FOR INSERTION SEQUENCE ELEMENT IS911B-RELATED"/>
    <property type="match status" value="1"/>
</dbReference>
<dbReference type="EMBL" id="CP072425">
    <property type="protein sequence ID" value="QTL34327.1"/>
    <property type="molecule type" value="Genomic_DNA"/>
</dbReference>
<proteinExistence type="inferred from homology"/>
<dbReference type="RefSeq" id="WP_209051441.1">
    <property type="nucleotide sequence ID" value="NZ_CP072425.1"/>
</dbReference>
<organism evidence="3 5">
    <name type="scientific">Pseudoalteromonas viridis</name>
    <dbReference type="NCBI Taxonomy" id="339617"/>
    <lineage>
        <taxon>Bacteria</taxon>
        <taxon>Pseudomonadati</taxon>
        <taxon>Pseudomonadota</taxon>
        <taxon>Gammaproteobacteria</taxon>
        <taxon>Alteromonadales</taxon>
        <taxon>Pseudoalteromonadaceae</taxon>
        <taxon>Pseudoalteromonas</taxon>
    </lineage>
</organism>
<dbReference type="InterPro" id="IPR001584">
    <property type="entry name" value="Integrase_cat-core"/>
</dbReference>
<dbReference type="Gene3D" id="1.10.10.60">
    <property type="entry name" value="Homeodomain-like"/>
    <property type="match status" value="1"/>
</dbReference>
<dbReference type="Proteomes" id="UP000665025">
    <property type="component" value="Chromosome 1"/>
</dbReference>
<feature type="domain" description="Integrase catalytic" evidence="2">
    <location>
        <begin position="219"/>
        <end position="381"/>
    </location>
</feature>
<sequence length="387" mass="45341">MTKQKRQYKSYPKEFKEEAVALVSEQGYTVAQAAEAVGVSTSLLYKWKEHIEQEQAGHKLVNSEREELLALRKEVKQLRMEKDIFKKGQRLLCERNEVKYQFIQVQSDEYPTLILCRVMGVSSSAYYDWCKRPGQVIDAEMLRLFRRIKALFKESRQSLGSRQMMKQLRKEGFKIGRFKVRRLMKKLGLVVRQRQAYKVTTNSKHNNQVADNVLARQFNPTAPNVAWAGDMTYLRTAQGWMYLAIVMDLHSRRIIGWALSKRMTVQLVERALQMAINLRNPPKGVIFHSDRGSQYTSKCYQTLLTKHGFIASMSGKEACLDNAVVERFFGSLKNEWLLNVRHLTRYSMRSDVEKYIRYYNKIRLHSSLDDMSPIEYENYKKKVSGWT</sequence>
<dbReference type="PANTHER" id="PTHR46889">
    <property type="entry name" value="TRANSPOSASE INSF FOR INSERTION SEQUENCE IS3B-RELATED"/>
    <property type="match status" value="1"/>
</dbReference>
<dbReference type="Pfam" id="PF13276">
    <property type="entry name" value="HTH_21"/>
    <property type="match status" value="1"/>
</dbReference>
<evidence type="ECO:0000313" key="3">
    <source>
        <dbReference type="EMBL" id="QTL34327.1"/>
    </source>
</evidence>
<dbReference type="EMBL" id="CP072426">
    <property type="protein sequence ID" value="QTL37679.1"/>
    <property type="molecule type" value="Genomic_DNA"/>
</dbReference>
<dbReference type="NCBIfam" id="NF033516">
    <property type="entry name" value="transpos_IS3"/>
    <property type="match status" value="1"/>
</dbReference>
<dbReference type="SUPFAM" id="SSF53098">
    <property type="entry name" value="Ribonuclease H-like"/>
    <property type="match status" value="1"/>
</dbReference>
<dbReference type="Pfam" id="PF13333">
    <property type="entry name" value="rve_2"/>
    <property type="match status" value="1"/>
</dbReference>
<dbReference type="InterPro" id="IPR048020">
    <property type="entry name" value="Transpos_IS3"/>
</dbReference>
<dbReference type="Proteomes" id="UP000665025">
    <property type="component" value="Chromosome 2"/>
</dbReference>
<name>A0ABX7V4G6_9GAMM</name>
<dbReference type="Pfam" id="PF00665">
    <property type="entry name" value="rve"/>
    <property type="match status" value="1"/>
</dbReference>
<dbReference type="InterPro" id="IPR012337">
    <property type="entry name" value="RNaseH-like_sf"/>
</dbReference>
<protein>
    <submittedName>
        <fullName evidence="3">IS3 family transposase</fullName>
    </submittedName>
</protein>
<evidence type="ECO:0000256" key="1">
    <source>
        <dbReference type="ARBA" id="ARBA00009964"/>
    </source>
</evidence>
<dbReference type="InterPro" id="IPR036397">
    <property type="entry name" value="RNaseH_sf"/>
</dbReference>
<evidence type="ECO:0000313" key="4">
    <source>
        <dbReference type="EMBL" id="QTL37679.1"/>
    </source>
</evidence>
<dbReference type="InterPro" id="IPR025948">
    <property type="entry name" value="HTH-like_dom"/>
</dbReference>
<accession>A0ABX7V4G6</accession>
<dbReference type="SUPFAM" id="SSF46689">
    <property type="entry name" value="Homeodomain-like"/>
    <property type="match status" value="1"/>
</dbReference>
<keyword evidence="5" id="KW-1185">Reference proteome</keyword>
<reference evidence="3 5" key="1">
    <citation type="submission" date="2021-03" db="EMBL/GenBank/DDBJ databases">
        <title>Complete Genome of Pseudoalteromonas viridis Strain BBR56, a new biocontrol bacterial candidate.</title>
        <authorList>
            <person name="Handayani D.P."/>
            <person name="Isnansetyo A."/>
            <person name="Istiqomah I."/>
            <person name="Jumina J."/>
        </authorList>
    </citation>
    <scope>NUCLEOTIDE SEQUENCE [LARGE SCALE GENOMIC DNA]</scope>
    <source>
        <strain evidence="3 5">BBR56</strain>
    </source>
</reference>
<dbReference type="InterPro" id="IPR009057">
    <property type="entry name" value="Homeodomain-like_sf"/>
</dbReference>